<feature type="transmembrane region" description="Helical" evidence="2">
    <location>
        <begin position="197"/>
        <end position="215"/>
    </location>
</feature>
<accession>A0A1H7PG62</accession>
<keyword evidence="2" id="KW-0812">Transmembrane</keyword>
<proteinExistence type="predicted"/>
<keyword evidence="1" id="KW-0175">Coiled coil</keyword>
<dbReference type="Proteomes" id="UP000199664">
    <property type="component" value="Unassembled WGS sequence"/>
</dbReference>
<protein>
    <recommendedName>
        <fullName evidence="5">VanZ like family protein</fullName>
    </recommendedName>
</protein>
<evidence type="ECO:0008006" key="5">
    <source>
        <dbReference type="Google" id="ProtNLM"/>
    </source>
</evidence>
<evidence type="ECO:0000256" key="1">
    <source>
        <dbReference type="SAM" id="Coils"/>
    </source>
</evidence>
<feature type="transmembrane region" description="Helical" evidence="2">
    <location>
        <begin position="145"/>
        <end position="162"/>
    </location>
</feature>
<dbReference type="RefSeq" id="WP_091833793.1">
    <property type="nucleotide sequence ID" value="NZ_FOAN01000003.1"/>
</dbReference>
<feature type="transmembrane region" description="Helical" evidence="2">
    <location>
        <begin position="227"/>
        <end position="244"/>
    </location>
</feature>
<dbReference type="AlphaFoldDB" id="A0A1H7PG62"/>
<name>A0A1H7PG62_9HYPH</name>
<feature type="transmembrane region" description="Helical" evidence="2">
    <location>
        <begin position="168"/>
        <end position="190"/>
    </location>
</feature>
<dbReference type="EMBL" id="FOAN01000003">
    <property type="protein sequence ID" value="SEL34468.1"/>
    <property type="molecule type" value="Genomic_DNA"/>
</dbReference>
<evidence type="ECO:0000313" key="4">
    <source>
        <dbReference type="Proteomes" id="UP000199664"/>
    </source>
</evidence>
<gene>
    <name evidence="3" type="ORF">SAMN04515666_103473</name>
</gene>
<feature type="coiled-coil region" evidence="1">
    <location>
        <begin position="25"/>
        <end position="95"/>
    </location>
</feature>
<keyword evidence="2" id="KW-1133">Transmembrane helix</keyword>
<sequence length="254" mass="28305">MTLPARFRSLDRDRETDLDRLGPLYRHLEQALAGIERESAGLSRRLDEARTRAAALLGNEDGIYFEREPADEARLVEAEAQMMAAFRRLEQLRAQRSMLAAWRTEIEDTGIGGALRGGTRASRWLSRLVRLVRARMAAIRRLSRFSGWALMLVIVYATLSGIEQRPSVSWLIPDLERGLAFLAAAAAFAIGYPRQRFLIFAVGLAAVISLELAQNWSPTRHGTIHDVWIKAIGLGLGFALVSGVERLKPSARSL</sequence>
<keyword evidence="4" id="KW-1185">Reference proteome</keyword>
<reference evidence="4" key="1">
    <citation type="submission" date="2016-10" db="EMBL/GenBank/DDBJ databases">
        <authorList>
            <person name="Varghese N."/>
            <person name="Submissions S."/>
        </authorList>
    </citation>
    <scope>NUCLEOTIDE SEQUENCE [LARGE SCALE GENOMIC DNA]</scope>
    <source>
        <strain evidence="4">LMG 26383,CCUG 61248,R- 45681</strain>
    </source>
</reference>
<keyword evidence="2" id="KW-0472">Membrane</keyword>
<organism evidence="3 4">
    <name type="scientific">Bosea lupini</name>
    <dbReference type="NCBI Taxonomy" id="1036779"/>
    <lineage>
        <taxon>Bacteria</taxon>
        <taxon>Pseudomonadati</taxon>
        <taxon>Pseudomonadota</taxon>
        <taxon>Alphaproteobacteria</taxon>
        <taxon>Hyphomicrobiales</taxon>
        <taxon>Boseaceae</taxon>
        <taxon>Bosea</taxon>
    </lineage>
</organism>
<evidence type="ECO:0000313" key="3">
    <source>
        <dbReference type="EMBL" id="SEL34468.1"/>
    </source>
</evidence>
<evidence type="ECO:0000256" key="2">
    <source>
        <dbReference type="SAM" id="Phobius"/>
    </source>
</evidence>
<dbReference type="OrthoDB" id="7908547at2"/>
<dbReference type="STRING" id="1036779.SAMN04515666_103473"/>